<feature type="domain" description="VWFA" evidence="1">
    <location>
        <begin position="153"/>
        <end position="359"/>
    </location>
</feature>
<sequence>MTFRSRLASADADPLALLGSVRTASDPTSVGAFTATEQQVWAYQRAHPTVPVRALYPADAEVEADYPLAVSSRLGAGGRAFADSLAKRFAADDVVRALAAHGLRGASRDADTAGIVPAAPGLDRTYPAAAVPDTRDGGTAVASWAQYRLLPFQVLILVDGSASMNERVTGGDGRARTKAELVRLAGARASALFGGETSLELRVFNTARPGHPDTTIVPYGPIDGRVGHATRRSVLTAAVSRFAVPRRSGTPLYESVLRGRADMAKRYRPDAYTMVVVISDGKDEDSPYAMRRATFLRRLAAQSDRRRPVPVYAVGYGASADMGSLTAMEKATGGQALNSVRPGDLAAAIAKIFLAAHRVGD</sequence>
<organism evidence="2 3">
    <name type="scientific">Actinocatenispora rupis</name>
    <dbReference type="NCBI Taxonomy" id="519421"/>
    <lineage>
        <taxon>Bacteria</taxon>
        <taxon>Bacillati</taxon>
        <taxon>Actinomycetota</taxon>
        <taxon>Actinomycetes</taxon>
        <taxon>Micromonosporales</taxon>
        <taxon>Micromonosporaceae</taxon>
        <taxon>Actinocatenispora</taxon>
    </lineage>
</organism>
<comment type="caution">
    <text evidence="2">The sequence shown here is derived from an EMBL/GenBank/DDBJ whole genome shotgun (WGS) entry which is preliminary data.</text>
</comment>
<dbReference type="Proteomes" id="UP000612808">
    <property type="component" value="Unassembled WGS sequence"/>
</dbReference>
<protein>
    <recommendedName>
        <fullName evidence="1">VWFA domain-containing protein</fullName>
    </recommendedName>
</protein>
<dbReference type="SUPFAM" id="SSF53300">
    <property type="entry name" value="vWA-like"/>
    <property type="match status" value="1"/>
</dbReference>
<dbReference type="InterPro" id="IPR002035">
    <property type="entry name" value="VWF_A"/>
</dbReference>
<evidence type="ECO:0000259" key="1">
    <source>
        <dbReference type="PROSITE" id="PS50234"/>
    </source>
</evidence>
<dbReference type="EMBL" id="BOMB01000007">
    <property type="protein sequence ID" value="GID10327.1"/>
    <property type="molecule type" value="Genomic_DNA"/>
</dbReference>
<dbReference type="AlphaFoldDB" id="A0A8J3NB69"/>
<gene>
    <name evidence="2" type="ORF">Aru02nite_12160</name>
</gene>
<name>A0A8J3NB69_9ACTN</name>
<evidence type="ECO:0000313" key="3">
    <source>
        <dbReference type="Proteomes" id="UP000612808"/>
    </source>
</evidence>
<evidence type="ECO:0000313" key="2">
    <source>
        <dbReference type="EMBL" id="GID10327.1"/>
    </source>
</evidence>
<proteinExistence type="predicted"/>
<dbReference type="SMART" id="SM00327">
    <property type="entry name" value="VWA"/>
    <property type="match status" value="1"/>
</dbReference>
<accession>A0A8J3NB69</accession>
<dbReference type="InterPro" id="IPR036465">
    <property type="entry name" value="vWFA_dom_sf"/>
</dbReference>
<keyword evidence="3" id="KW-1185">Reference proteome</keyword>
<dbReference type="Gene3D" id="3.40.50.410">
    <property type="entry name" value="von Willebrand factor, type A domain"/>
    <property type="match status" value="1"/>
</dbReference>
<reference evidence="2" key="1">
    <citation type="submission" date="2021-01" db="EMBL/GenBank/DDBJ databases">
        <title>Whole genome shotgun sequence of Actinocatenispora rupis NBRC 107355.</title>
        <authorList>
            <person name="Komaki H."/>
            <person name="Tamura T."/>
        </authorList>
    </citation>
    <scope>NUCLEOTIDE SEQUENCE</scope>
    <source>
        <strain evidence="2">NBRC 107355</strain>
    </source>
</reference>
<dbReference type="PROSITE" id="PS50234">
    <property type="entry name" value="VWFA"/>
    <property type="match status" value="1"/>
</dbReference>